<keyword evidence="5" id="KW-0809">Transit peptide</keyword>
<reference evidence="11" key="1">
    <citation type="journal article" date="2019" name="Int. J. Syst. Evol. Microbiol.">
        <title>The Global Catalogue of Microorganisms (GCM) 10K type strain sequencing project: providing services to taxonomists for standard genome sequencing and annotation.</title>
        <authorList>
            <consortium name="The Broad Institute Genomics Platform"/>
            <consortium name="The Broad Institute Genome Sequencing Center for Infectious Disease"/>
            <person name="Wu L."/>
            <person name="Ma J."/>
        </authorList>
    </citation>
    <scope>NUCLEOTIDE SEQUENCE [LARGE SCALE GENOMIC DNA]</scope>
    <source>
        <strain evidence="11">CCM 8937</strain>
    </source>
</reference>
<dbReference type="CDD" id="cd00586">
    <property type="entry name" value="4HBT"/>
    <property type="match status" value="2"/>
</dbReference>
<keyword evidence="2" id="KW-0444">Lipid biosynthesis</keyword>
<dbReference type="InterPro" id="IPR002864">
    <property type="entry name" value="Acyl-ACP_thioesterase_NHD"/>
</dbReference>
<organism evidence="10 11">
    <name type="scientific">Lapidilactobacillus gannanensis</name>
    <dbReference type="NCBI Taxonomy" id="2486002"/>
    <lineage>
        <taxon>Bacteria</taxon>
        <taxon>Bacillati</taxon>
        <taxon>Bacillota</taxon>
        <taxon>Bacilli</taxon>
        <taxon>Lactobacillales</taxon>
        <taxon>Lactobacillaceae</taxon>
        <taxon>Lapidilactobacillus</taxon>
    </lineage>
</organism>
<feature type="domain" description="Acyl-ACP thioesterase-like C-terminal" evidence="9">
    <location>
        <begin position="156"/>
        <end position="248"/>
    </location>
</feature>
<dbReference type="PANTHER" id="PTHR31727">
    <property type="entry name" value="OLEOYL-ACYL CARRIER PROTEIN THIOESTERASE 1, CHLOROPLASTIC"/>
    <property type="match status" value="1"/>
</dbReference>
<evidence type="ECO:0000313" key="10">
    <source>
        <dbReference type="EMBL" id="MFD1411836.1"/>
    </source>
</evidence>
<dbReference type="RefSeq" id="WP_125649899.1">
    <property type="nucleotide sequence ID" value="NZ_JBHTOH010000088.1"/>
</dbReference>
<sequence length="250" mass="29211">MTVSYYSEKFQVPFFECDAQGTMHLSALMDHLVLASEHQLQEFGAGPTQLAAMALGWVTTEYQIEIERLPRQHEFVTAKTGVPQFNKFFCYRDYFLLDEHSHPIVTVHSIWVIMSFATRRMIQLPVAELHLDACSDYSATVVRFPKLVKRDWTAVDYQKDYQVRYFDIDSNRHVNNVHYFDWMLDSLPGDFLRDHQISTMLIRYERETRYGENIVSQTQLTETPALTTAHRITRGTEVAAEADVTWQKRS</sequence>
<dbReference type="Pfam" id="PF01643">
    <property type="entry name" value="Acyl-ACP_TE"/>
    <property type="match status" value="1"/>
</dbReference>
<dbReference type="InterPro" id="IPR045023">
    <property type="entry name" value="FATA/B"/>
</dbReference>
<evidence type="ECO:0000259" key="9">
    <source>
        <dbReference type="Pfam" id="PF20791"/>
    </source>
</evidence>
<comment type="similarity">
    <text evidence="1">Belongs to the acyl-ACP thioesterase family.</text>
</comment>
<evidence type="ECO:0000256" key="5">
    <source>
        <dbReference type="ARBA" id="ARBA00022946"/>
    </source>
</evidence>
<keyword evidence="6" id="KW-0443">Lipid metabolism</keyword>
<evidence type="ECO:0000256" key="4">
    <source>
        <dbReference type="ARBA" id="ARBA00022832"/>
    </source>
</evidence>
<keyword evidence="7" id="KW-0275">Fatty acid biosynthesis</keyword>
<dbReference type="Proteomes" id="UP001597191">
    <property type="component" value="Unassembled WGS sequence"/>
</dbReference>
<dbReference type="Pfam" id="PF20791">
    <property type="entry name" value="Acyl-ACP_TE_C"/>
    <property type="match status" value="1"/>
</dbReference>
<evidence type="ECO:0000256" key="3">
    <source>
        <dbReference type="ARBA" id="ARBA00022801"/>
    </source>
</evidence>
<evidence type="ECO:0000313" key="11">
    <source>
        <dbReference type="Proteomes" id="UP001597191"/>
    </source>
</evidence>
<dbReference type="InterPro" id="IPR029069">
    <property type="entry name" value="HotDog_dom_sf"/>
</dbReference>
<feature type="domain" description="Acyl-ACP thioesterase N-terminal hotdog" evidence="8">
    <location>
        <begin position="5"/>
        <end position="124"/>
    </location>
</feature>
<dbReference type="EMBL" id="JBHTOH010000088">
    <property type="protein sequence ID" value="MFD1411836.1"/>
    <property type="molecule type" value="Genomic_DNA"/>
</dbReference>
<accession>A0ABW4BQ76</accession>
<proteinExistence type="inferred from homology"/>
<keyword evidence="11" id="KW-1185">Reference proteome</keyword>
<keyword evidence="3" id="KW-0378">Hydrolase</keyword>
<evidence type="ECO:0000256" key="1">
    <source>
        <dbReference type="ARBA" id="ARBA00006500"/>
    </source>
</evidence>
<evidence type="ECO:0000256" key="6">
    <source>
        <dbReference type="ARBA" id="ARBA00023098"/>
    </source>
</evidence>
<keyword evidence="4" id="KW-0276">Fatty acid metabolism</keyword>
<dbReference type="PANTHER" id="PTHR31727:SF6">
    <property type="entry name" value="OLEOYL-ACYL CARRIER PROTEIN THIOESTERASE 1, CHLOROPLASTIC"/>
    <property type="match status" value="1"/>
</dbReference>
<dbReference type="SUPFAM" id="SSF54637">
    <property type="entry name" value="Thioesterase/thiol ester dehydrase-isomerase"/>
    <property type="match status" value="2"/>
</dbReference>
<name>A0ABW4BQ76_9LACO</name>
<dbReference type="Gene3D" id="3.10.129.10">
    <property type="entry name" value="Hotdog Thioesterase"/>
    <property type="match status" value="1"/>
</dbReference>
<evidence type="ECO:0000259" key="8">
    <source>
        <dbReference type="Pfam" id="PF01643"/>
    </source>
</evidence>
<comment type="caution">
    <text evidence="10">The sequence shown here is derived from an EMBL/GenBank/DDBJ whole genome shotgun (WGS) entry which is preliminary data.</text>
</comment>
<protein>
    <submittedName>
        <fullName evidence="10">Acyl-[acyl-carrier-protein] thioesterase</fullName>
    </submittedName>
</protein>
<gene>
    <name evidence="10" type="ORF">ACFQ4R_09595</name>
</gene>
<evidence type="ECO:0000256" key="2">
    <source>
        <dbReference type="ARBA" id="ARBA00022516"/>
    </source>
</evidence>
<dbReference type="InterPro" id="IPR049427">
    <property type="entry name" value="Acyl-ACP_TE_C"/>
</dbReference>
<evidence type="ECO:0000256" key="7">
    <source>
        <dbReference type="ARBA" id="ARBA00023160"/>
    </source>
</evidence>